<gene>
    <name evidence="21" type="ORF">SAMN02745204_00152</name>
</gene>
<evidence type="ECO:0000256" key="11">
    <source>
        <dbReference type="ARBA" id="ARBA00036904"/>
    </source>
</evidence>
<dbReference type="EMBL" id="FQUK01000002">
    <property type="protein sequence ID" value="SHE30079.1"/>
    <property type="molecule type" value="Genomic_DNA"/>
</dbReference>
<dbReference type="InterPro" id="IPR020084">
    <property type="entry name" value="NUDIX_hydrolase_CS"/>
</dbReference>
<protein>
    <recommendedName>
        <fullName evidence="13">8-oxo-dGTP diphosphatase</fullName>
        <ecNumber evidence="12">3.6.1.55</ecNumber>
    </recommendedName>
    <alternativeName>
        <fullName evidence="16">7,8-dihydro-8-oxoguanine-triphosphatase</fullName>
    </alternativeName>
    <alternativeName>
        <fullName evidence="15">Mutator protein MutT</fullName>
    </alternativeName>
    <alternativeName>
        <fullName evidence="14">dGTP pyrophosphohydrolase</fullName>
    </alternativeName>
</protein>
<keyword evidence="6" id="KW-0227">DNA damage</keyword>
<keyword evidence="4" id="KW-0235">DNA replication</keyword>
<keyword evidence="3" id="KW-0515">Mutator protein</keyword>
<dbReference type="AlphaFoldDB" id="A0A1M4SCY7"/>
<dbReference type="SUPFAM" id="SSF55811">
    <property type="entry name" value="Nudix"/>
    <property type="match status" value="1"/>
</dbReference>
<feature type="binding site" evidence="18">
    <location>
        <position position="69"/>
    </location>
    <ligand>
        <name>Mg(2+)</name>
        <dbReference type="ChEBI" id="CHEBI:18420"/>
    </ligand>
</feature>
<dbReference type="GO" id="GO:0044715">
    <property type="term" value="F:8-oxo-dGDP phosphatase activity"/>
    <property type="evidence" value="ECO:0007669"/>
    <property type="project" value="TreeGrafter"/>
</dbReference>
<dbReference type="Pfam" id="PF00293">
    <property type="entry name" value="NUDIX"/>
    <property type="match status" value="1"/>
</dbReference>
<dbReference type="STRING" id="213588.SAMN02745204_00152"/>
<proteinExistence type="inferred from homology"/>
<dbReference type="InterPro" id="IPR003561">
    <property type="entry name" value="Mutator_MutT"/>
</dbReference>
<evidence type="ECO:0000256" key="16">
    <source>
        <dbReference type="ARBA" id="ARBA00042798"/>
    </source>
</evidence>
<evidence type="ECO:0000259" key="20">
    <source>
        <dbReference type="PROSITE" id="PS51462"/>
    </source>
</evidence>
<dbReference type="InterPro" id="IPR047127">
    <property type="entry name" value="MutT-like"/>
</dbReference>
<feature type="binding site" evidence="18">
    <location>
        <position position="49"/>
    </location>
    <ligand>
        <name>Mg(2+)</name>
        <dbReference type="ChEBI" id="CHEBI:18420"/>
    </ligand>
</feature>
<comment type="catalytic activity">
    <reaction evidence="10">
        <text>8-oxo-dGTP + H2O = 8-oxo-dGMP + diphosphate + H(+)</text>
        <dbReference type="Rhea" id="RHEA:31575"/>
        <dbReference type="ChEBI" id="CHEBI:15377"/>
        <dbReference type="ChEBI" id="CHEBI:15378"/>
        <dbReference type="ChEBI" id="CHEBI:33019"/>
        <dbReference type="ChEBI" id="CHEBI:63224"/>
        <dbReference type="ChEBI" id="CHEBI:77896"/>
        <dbReference type="EC" id="3.6.1.55"/>
    </reaction>
</comment>
<dbReference type="GO" id="GO:0006260">
    <property type="term" value="P:DNA replication"/>
    <property type="evidence" value="ECO:0007669"/>
    <property type="project" value="UniProtKB-KW"/>
</dbReference>
<feature type="binding site" evidence="17">
    <location>
        <position position="35"/>
    </location>
    <ligand>
        <name>8-oxo-dGTP</name>
        <dbReference type="ChEBI" id="CHEBI:77896"/>
    </ligand>
</feature>
<dbReference type="Gene3D" id="3.90.79.10">
    <property type="entry name" value="Nucleoside Triphosphate Pyrophosphohydrolase"/>
    <property type="match status" value="1"/>
</dbReference>
<dbReference type="PROSITE" id="PS51462">
    <property type="entry name" value="NUDIX"/>
    <property type="match status" value="1"/>
</dbReference>
<comment type="similarity">
    <text evidence="2 19">Belongs to the Nudix hydrolase family.</text>
</comment>
<dbReference type="GO" id="GO:0044716">
    <property type="term" value="F:8-oxo-GDP phosphatase activity"/>
    <property type="evidence" value="ECO:0007669"/>
    <property type="project" value="TreeGrafter"/>
</dbReference>
<dbReference type="GO" id="GO:0008413">
    <property type="term" value="F:8-oxo-7,8-dihydroguanosine triphosphate pyrophosphatase activity"/>
    <property type="evidence" value="ECO:0007669"/>
    <property type="project" value="InterPro"/>
</dbReference>
<accession>A0A1M4SCY7</accession>
<dbReference type="PROSITE" id="PS00893">
    <property type="entry name" value="NUDIX_BOX"/>
    <property type="match status" value="1"/>
</dbReference>
<dbReference type="InterPro" id="IPR000086">
    <property type="entry name" value="NUDIX_hydrolase_dom"/>
</dbReference>
<evidence type="ECO:0000256" key="3">
    <source>
        <dbReference type="ARBA" id="ARBA00022457"/>
    </source>
</evidence>
<keyword evidence="9" id="KW-0234">DNA repair</keyword>
<evidence type="ECO:0000256" key="14">
    <source>
        <dbReference type="ARBA" id="ARBA00041592"/>
    </source>
</evidence>
<dbReference type="OrthoDB" id="9810648at2"/>
<dbReference type="Proteomes" id="UP000242857">
    <property type="component" value="Unassembled WGS sequence"/>
</dbReference>
<keyword evidence="5 18" id="KW-0479">Metal-binding</keyword>
<evidence type="ECO:0000256" key="18">
    <source>
        <dbReference type="PIRSR" id="PIRSR603561-2"/>
    </source>
</evidence>
<feature type="domain" description="Nudix hydrolase" evidence="20">
    <location>
        <begin position="13"/>
        <end position="139"/>
    </location>
</feature>
<evidence type="ECO:0000256" key="7">
    <source>
        <dbReference type="ARBA" id="ARBA00022801"/>
    </source>
</evidence>
<name>A0A1M4SCY7_9GAMM</name>
<dbReference type="InterPro" id="IPR015797">
    <property type="entry name" value="NUDIX_hydrolase-like_dom_sf"/>
</dbReference>
<dbReference type="InterPro" id="IPR020476">
    <property type="entry name" value="Nudix_hydrolase"/>
</dbReference>
<evidence type="ECO:0000256" key="6">
    <source>
        <dbReference type="ARBA" id="ARBA00022763"/>
    </source>
</evidence>
<dbReference type="PANTHER" id="PTHR47707">
    <property type="entry name" value="8-OXO-DGTP DIPHOSPHATASE"/>
    <property type="match status" value="1"/>
</dbReference>
<dbReference type="GO" id="GO:0035539">
    <property type="term" value="F:8-oxo-7,8-dihydrodeoxyguanosine triphosphate pyrophosphatase activity"/>
    <property type="evidence" value="ECO:0007669"/>
    <property type="project" value="UniProtKB-EC"/>
</dbReference>
<dbReference type="NCBIfam" id="TIGR00586">
    <property type="entry name" value="mutt"/>
    <property type="match status" value="1"/>
</dbReference>
<dbReference type="FunFam" id="3.90.79.10:FF:000014">
    <property type="entry name" value="8-oxo-dGTP diphosphatase MutT"/>
    <property type="match status" value="1"/>
</dbReference>
<keyword evidence="8 18" id="KW-0460">Magnesium</keyword>
<evidence type="ECO:0000256" key="1">
    <source>
        <dbReference type="ARBA" id="ARBA00001946"/>
    </source>
</evidence>
<evidence type="ECO:0000256" key="19">
    <source>
        <dbReference type="RuleBase" id="RU003476"/>
    </source>
</evidence>
<evidence type="ECO:0000313" key="21">
    <source>
        <dbReference type="EMBL" id="SHE30079.1"/>
    </source>
</evidence>
<comment type="catalytic activity">
    <reaction evidence="11">
        <text>8-oxo-GTP + H2O = 8-oxo-GMP + diphosphate + H(+)</text>
        <dbReference type="Rhea" id="RHEA:67616"/>
        <dbReference type="ChEBI" id="CHEBI:15377"/>
        <dbReference type="ChEBI" id="CHEBI:15378"/>
        <dbReference type="ChEBI" id="CHEBI:33019"/>
        <dbReference type="ChEBI" id="CHEBI:143553"/>
        <dbReference type="ChEBI" id="CHEBI:145694"/>
    </reaction>
</comment>
<evidence type="ECO:0000313" key="22">
    <source>
        <dbReference type="Proteomes" id="UP000242857"/>
    </source>
</evidence>
<reference evidence="22" key="1">
    <citation type="submission" date="2016-11" db="EMBL/GenBank/DDBJ databases">
        <authorList>
            <person name="Varghese N."/>
            <person name="Submissions S."/>
        </authorList>
    </citation>
    <scope>NUCLEOTIDE SEQUENCE [LARGE SCALE GENOMIC DNA]</scope>
    <source>
        <strain evidence="22">DSM 14834</strain>
    </source>
</reference>
<comment type="cofactor">
    <cofactor evidence="1 18">
        <name>Mg(2+)</name>
        <dbReference type="ChEBI" id="CHEBI:18420"/>
    </cofactor>
</comment>
<dbReference type="PANTHER" id="PTHR47707:SF1">
    <property type="entry name" value="NUDIX HYDROLASE FAMILY PROTEIN"/>
    <property type="match status" value="1"/>
</dbReference>
<evidence type="ECO:0000256" key="9">
    <source>
        <dbReference type="ARBA" id="ARBA00023204"/>
    </source>
</evidence>
<evidence type="ECO:0000256" key="4">
    <source>
        <dbReference type="ARBA" id="ARBA00022705"/>
    </source>
</evidence>
<evidence type="ECO:0000256" key="5">
    <source>
        <dbReference type="ARBA" id="ARBA00022723"/>
    </source>
</evidence>
<evidence type="ECO:0000256" key="10">
    <source>
        <dbReference type="ARBA" id="ARBA00035861"/>
    </source>
</evidence>
<evidence type="ECO:0000256" key="17">
    <source>
        <dbReference type="PIRSR" id="PIRSR603561-1"/>
    </source>
</evidence>
<keyword evidence="22" id="KW-1185">Reference proteome</keyword>
<feature type="binding site" evidence="17">
    <location>
        <begin position="46"/>
        <end position="49"/>
    </location>
    <ligand>
        <name>8-oxo-dGTP</name>
        <dbReference type="ChEBI" id="CHEBI:77896"/>
    </ligand>
</feature>
<evidence type="ECO:0000256" key="8">
    <source>
        <dbReference type="ARBA" id="ARBA00022842"/>
    </source>
</evidence>
<evidence type="ECO:0000256" key="12">
    <source>
        <dbReference type="ARBA" id="ARBA00038905"/>
    </source>
</evidence>
<keyword evidence="7 19" id="KW-0378">Hydrolase</keyword>
<evidence type="ECO:0000256" key="2">
    <source>
        <dbReference type="ARBA" id="ARBA00005582"/>
    </source>
</evidence>
<dbReference type="GO" id="GO:0046872">
    <property type="term" value="F:metal ion binding"/>
    <property type="evidence" value="ECO:0007669"/>
    <property type="project" value="UniProtKB-KW"/>
</dbReference>
<dbReference type="EC" id="3.6.1.55" evidence="12"/>
<sequence length="143" mass="15432">MSASPGAPGTVPPSPVQVVAAVIRDARGRILLTRRTQGRDLAGLWEFPGGKIEPGESPESALVRELQEELGIRAEVGAQVACVECDNGGKRVRLDVREVRFEGKPRGAEGQALAWVPLHKLPEYPMPPVDRPVVQQLLAQAEE</sequence>
<dbReference type="CDD" id="cd03425">
    <property type="entry name" value="NUDIX_MutT_NudA_like"/>
    <property type="match status" value="1"/>
</dbReference>
<evidence type="ECO:0000256" key="15">
    <source>
        <dbReference type="ARBA" id="ARBA00041979"/>
    </source>
</evidence>
<organism evidence="21 22">
    <name type="scientific">Thermomonas hydrothermalis</name>
    <dbReference type="NCBI Taxonomy" id="213588"/>
    <lineage>
        <taxon>Bacteria</taxon>
        <taxon>Pseudomonadati</taxon>
        <taxon>Pseudomonadota</taxon>
        <taxon>Gammaproteobacteria</taxon>
        <taxon>Lysobacterales</taxon>
        <taxon>Lysobacteraceae</taxon>
        <taxon>Thermomonas</taxon>
    </lineage>
</organism>
<evidence type="ECO:0000256" key="13">
    <source>
        <dbReference type="ARBA" id="ARBA00040794"/>
    </source>
</evidence>
<dbReference type="PRINTS" id="PR00502">
    <property type="entry name" value="NUDIXFAMILY"/>
</dbReference>
<dbReference type="GO" id="GO:0006281">
    <property type="term" value="P:DNA repair"/>
    <property type="evidence" value="ECO:0007669"/>
    <property type="project" value="UniProtKB-KW"/>
</dbReference>